<dbReference type="AlphaFoldDB" id="A0A4S2B1N0"/>
<evidence type="ECO:0000259" key="2">
    <source>
        <dbReference type="Pfam" id="PF04773"/>
    </source>
</evidence>
<dbReference type="EMBL" id="SRZA01000005">
    <property type="protein sequence ID" value="TGY07691.1"/>
    <property type="molecule type" value="Genomic_DNA"/>
</dbReference>
<feature type="transmembrane region" description="Helical" evidence="1">
    <location>
        <begin position="89"/>
        <end position="109"/>
    </location>
</feature>
<comment type="caution">
    <text evidence="4">The sequence shown here is derived from an EMBL/GenBank/DDBJ whole genome shotgun (WGS) entry which is preliminary data.</text>
</comment>
<dbReference type="Pfam" id="PF16344">
    <property type="entry name" value="FecR_C"/>
    <property type="match status" value="1"/>
</dbReference>
<dbReference type="Pfam" id="PF04773">
    <property type="entry name" value="FecR"/>
    <property type="match status" value="1"/>
</dbReference>
<dbReference type="InterPro" id="IPR032508">
    <property type="entry name" value="FecR_C"/>
</dbReference>
<evidence type="ECO:0000256" key="1">
    <source>
        <dbReference type="SAM" id="Phobius"/>
    </source>
</evidence>
<dbReference type="GO" id="GO:0016989">
    <property type="term" value="F:sigma factor antagonist activity"/>
    <property type="evidence" value="ECO:0007669"/>
    <property type="project" value="TreeGrafter"/>
</dbReference>
<dbReference type="PANTHER" id="PTHR30273:SF2">
    <property type="entry name" value="PROTEIN FECR"/>
    <property type="match status" value="1"/>
</dbReference>
<keyword evidence="1" id="KW-1133">Transmembrane helix</keyword>
<dbReference type="Proteomes" id="UP000305751">
    <property type="component" value="Unassembled WGS sequence"/>
</dbReference>
<keyword evidence="1" id="KW-0812">Transmembrane</keyword>
<keyword evidence="5" id="KW-1185">Reference proteome</keyword>
<dbReference type="PANTHER" id="PTHR30273">
    <property type="entry name" value="PERIPLASMIC SIGNAL SENSOR AND SIGMA FACTOR ACTIVATOR FECR-RELATED"/>
    <property type="match status" value="1"/>
</dbReference>
<gene>
    <name evidence="4" type="ORF">E5356_03400</name>
</gene>
<dbReference type="Gene3D" id="3.55.50.30">
    <property type="match status" value="1"/>
</dbReference>
<organism evidence="4 5">
    <name type="scientific">Bacteroides acidifaciens</name>
    <dbReference type="NCBI Taxonomy" id="85831"/>
    <lineage>
        <taxon>Bacteria</taxon>
        <taxon>Pseudomonadati</taxon>
        <taxon>Bacteroidota</taxon>
        <taxon>Bacteroidia</taxon>
        <taxon>Bacteroidales</taxon>
        <taxon>Bacteroidaceae</taxon>
        <taxon>Bacteroides</taxon>
    </lineage>
</organism>
<sequence length="337" mass="37690">MNNTRKNAELSSQMDSLIEKVLSGDANICEVSLVEEWMGADDANRRFFEQKRAIHEVIDPPFDAADVDTERALRHVHWKMKLRNIRRMSLAKVAVLVLPLCVAAVWAVVAGTDTASEHMICLTTPYGAKIESQLPDGSRVWLNSNSRLEYPAVFDDDKRHVTLVGEGYFEVHADKEHPFIVTVGETDVHATGTAFNINAYTNDSVNVMLISGHVDVMTGGEDRVTLLPNDNLCINSSGISITHHADIEKCCDWKDGRILFDNDNLSTVLARLSQIYPVDFVIADSTLFNTRYHATFTSEGLYDILHLLEIAIPMRCVRRQGIDSSSRTVIDVYSAHK</sequence>
<accession>A0A4S2B1N0</accession>
<dbReference type="InterPro" id="IPR012373">
    <property type="entry name" value="Ferrdict_sens_TM"/>
</dbReference>
<dbReference type="InterPro" id="IPR006860">
    <property type="entry name" value="FecR"/>
</dbReference>
<dbReference type="RefSeq" id="WP_136013605.1">
    <property type="nucleotide sequence ID" value="NZ_CAJTBC010000005.1"/>
</dbReference>
<feature type="domain" description="FecR protein" evidence="2">
    <location>
        <begin position="123"/>
        <end position="214"/>
    </location>
</feature>
<evidence type="ECO:0000313" key="5">
    <source>
        <dbReference type="Proteomes" id="UP000305751"/>
    </source>
</evidence>
<dbReference type="Gene3D" id="2.60.120.1440">
    <property type="match status" value="1"/>
</dbReference>
<protein>
    <submittedName>
        <fullName evidence="4">DUF4974 domain-containing protein</fullName>
    </submittedName>
</protein>
<proteinExistence type="predicted"/>
<dbReference type="PIRSF" id="PIRSF018266">
    <property type="entry name" value="FecR"/>
    <property type="match status" value="1"/>
</dbReference>
<feature type="domain" description="Protein FecR C-terminal" evidence="3">
    <location>
        <begin position="258"/>
        <end position="315"/>
    </location>
</feature>
<reference evidence="4 5" key="1">
    <citation type="submission" date="2019-04" db="EMBL/GenBank/DDBJ databases">
        <title>Microbes associate with the intestines of laboratory mice.</title>
        <authorList>
            <person name="Navarre W."/>
            <person name="Wong E."/>
            <person name="Huang K."/>
            <person name="Tropini C."/>
            <person name="Ng K."/>
            <person name="Yu B."/>
        </authorList>
    </citation>
    <scope>NUCLEOTIDE SEQUENCE [LARGE SCALE GENOMIC DNA]</scope>
    <source>
        <strain evidence="4 5">NM70_E10</strain>
    </source>
</reference>
<keyword evidence="1" id="KW-0472">Membrane</keyword>
<evidence type="ECO:0000259" key="3">
    <source>
        <dbReference type="Pfam" id="PF16344"/>
    </source>
</evidence>
<evidence type="ECO:0000313" key="4">
    <source>
        <dbReference type="EMBL" id="TGY07691.1"/>
    </source>
</evidence>
<name>A0A4S2B1N0_9BACE</name>